<comment type="caution">
    <text evidence="1">The sequence shown here is derived from an EMBL/GenBank/DDBJ whole genome shotgun (WGS) entry which is preliminary data.</text>
</comment>
<dbReference type="AlphaFoldDB" id="A0A251X7E4"/>
<accession>A0A251X7E4</accession>
<proteinExistence type="predicted"/>
<dbReference type="EMBL" id="MSLT01000012">
    <property type="protein sequence ID" value="OUD13901.1"/>
    <property type="molecule type" value="Genomic_DNA"/>
</dbReference>
<reference evidence="1 2" key="1">
    <citation type="submission" date="2016-12" db="EMBL/GenBank/DDBJ databases">
        <title>Thioflexothrix psekupsii D3 genome sequencing and assembly.</title>
        <authorList>
            <person name="Fomenkov A."/>
            <person name="Vincze T."/>
            <person name="Grabovich M."/>
            <person name="Anton B.P."/>
            <person name="Dubinina G."/>
            <person name="Orlova M."/>
            <person name="Belousova E."/>
            <person name="Roberts R.J."/>
        </authorList>
    </citation>
    <scope>NUCLEOTIDE SEQUENCE [LARGE SCALE GENOMIC DNA]</scope>
    <source>
        <strain evidence="1">D3</strain>
    </source>
</reference>
<protein>
    <submittedName>
        <fullName evidence="1">Uncharacterized protein</fullName>
    </submittedName>
</protein>
<evidence type="ECO:0000313" key="2">
    <source>
        <dbReference type="Proteomes" id="UP000194798"/>
    </source>
</evidence>
<organism evidence="1 2">
    <name type="scientific">Thioflexithrix psekupsensis</name>
    <dbReference type="NCBI Taxonomy" id="1570016"/>
    <lineage>
        <taxon>Bacteria</taxon>
        <taxon>Pseudomonadati</taxon>
        <taxon>Pseudomonadota</taxon>
        <taxon>Gammaproteobacteria</taxon>
        <taxon>Thiotrichales</taxon>
        <taxon>Thioflexithrix</taxon>
    </lineage>
</organism>
<dbReference type="RefSeq" id="WP_086487683.1">
    <property type="nucleotide sequence ID" value="NZ_MSLT01000012.1"/>
</dbReference>
<evidence type="ECO:0000313" key="1">
    <source>
        <dbReference type="EMBL" id="OUD13901.1"/>
    </source>
</evidence>
<dbReference type="Proteomes" id="UP000194798">
    <property type="component" value="Unassembled WGS sequence"/>
</dbReference>
<gene>
    <name evidence="1" type="ORF">TPSD3_06030</name>
</gene>
<name>A0A251X7E4_9GAMM</name>
<sequence>MTQAIEYSVLEKKTDLFLGLLALKTARDVLKDKIIRHLSENGQLAYVLFRHSSLYFFIADQVSTIENTADQYAKADYLRFDGRKISTLDPEYYLGAARTPAAVAGTFSPVATGVAATVGFSFFFGVEADSSNNNNNNNNNGNNNNG</sequence>
<dbReference type="OrthoDB" id="9980919at2"/>
<keyword evidence="2" id="KW-1185">Reference proteome</keyword>